<evidence type="ECO:0000313" key="4">
    <source>
        <dbReference type="Proteomes" id="UP000820818"/>
    </source>
</evidence>
<keyword evidence="4" id="KW-1185">Reference proteome</keyword>
<gene>
    <name evidence="3" type="ORF">GHT06_017633</name>
</gene>
<name>A0AAD5PRK5_9CRUS</name>
<dbReference type="Proteomes" id="UP000820818">
    <property type="component" value="Linkage Group LG7"/>
</dbReference>
<feature type="chain" id="PRO_5042246926" evidence="2">
    <location>
        <begin position="27"/>
        <end position="149"/>
    </location>
</feature>
<feature type="region of interest" description="Disordered" evidence="1">
    <location>
        <begin position="117"/>
        <end position="149"/>
    </location>
</feature>
<reference evidence="3 4" key="1">
    <citation type="submission" date="2022-05" db="EMBL/GenBank/DDBJ databases">
        <title>A multi-omics perspective on studying reproductive biology in Daphnia sinensis.</title>
        <authorList>
            <person name="Jia J."/>
        </authorList>
    </citation>
    <scope>NUCLEOTIDE SEQUENCE [LARGE SCALE GENOMIC DNA]</scope>
    <source>
        <strain evidence="3 4">WSL</strain>
    </source>
</reference>
<organism evidence="3 4">
    <name type="scientific">Daphnia sinensis</name>
    <dbReference type="NCBI Taxonomy" id="1820382"/>
    <lineage>
        <taxon>Eukaryota</taxon>
        <taxon>Metazoa</taxon>
        <taxon>Ecdysozoa</taxon>
        <taxon>Arthropoda</taxon>
        <taxon>Crustacea</taxon>
        <taxon>Branchiopoda</taxon>
        <taxon>Diplostraca</taxon>
        <taxon>Cladocera</taxon>
        <taxon>Anomopoda</taxon>
        <taxon>Daphniidae</taxon>
        <taxon>Daphnia</taxon>
        <taxon>Daphnia similis group</taxon>
    </lineage>
</organism>
<evidence type="ECO:0000313" key="3">
    <source>
        <dbReference type="EMBL" id="KAI9555118.1"/>
    </source>
</evidence>
<dbReference type="AlphaFoldDB" id="A0AAD5PRK5"/>
<comment type="caution">
    <text evidence="3">The sequence shown here is derived from an EMBL/GenBank/DDBJ whole genome shotgun (WGS) entry which is preliminary data.</text>
</comment>
<accession>A0AAD5PRK5</accession>
<proteinExistence type="predicted"/>
<sequence length="149" mass="16669">MTIASMSTRRAAIVYLFFLAVSLANAAIINRSSVDENNAVDIDDAIAEMSSIIDEGNDAKVVAFYDVLKEILIPPTEPNQPMAPPIRKRTCYFNAGMSHSCDYNEVLKTVDDVNHWSSDYTPGRRRKRQHSTTRRGRAPTRSLDGRSSF</sequence>
<feature type="signal peptide" evidence="2">
    <location>
        <begin position="1"/>
        <end position="26"/>
    </location>
</feature>
<protein>
    <submittedName>
        <fullName evidence="3">Uncharacterized protein</fullName>
    </submittedName>
</protein>
<feature type="compositionally biased region" description="Basic residues" evidence="1">
    <location>
        <begin position="123"/>
        <end position="138"/>
    </location>
</feature>
<evidence type="ECO:0000256" key="1">
    <source>
        <dbReference type="SAM" id="MobiDB-lite"/>
    </source>
</evidence>
<evidence type="ECO:0000256" key="2">
    <source>
        <dbReference type="SAM" id="SignalP"/>
    </source>
</evidence>
<keyword evidence="2" id="KW-0732">Signal</keyword>
<dbReference type="EMBL" id="WJBH02000007">
    <property type="protein sequence ID" value="KAI9555118.1"/>
    <property type="molecule type" value="Genomic_DNA"/>
</dbReference>